<dbReference type="PANTHER" id="PTHR33653:SF1">
    <property type="entry name" value="RIBONUCLEASE VAPC2"/>
    <property type="match status" value="1"/>
</dbReference>
<dbReference type="EC" id="3.1.-.-" evidence="8"/>
<feature type="binding site" evidence="8">
    <location>
        <position position="10"/>
    </location>
    <ligand>
        <name>Mg(2+)</name>
        <dbReference type="ChEBI" id="CHEBI:18420"/>
    </ligand>
</feature>
<name>A0A1A3P523_MYCAS</name>
<protein>
    <recommendedName>
        <fullName evidence="8">Ribonuclease VapC</fullName>
        <shortName evidence="8">RNase VapC</shortName>
        <ecNumber evidence="8">3.1.-.-</ecNumber>
    </recommendedName>
    <alternativeName>
        <fullName evidence="8">Toxin VapC</fullName>
    </alternativeName>
</protein>
<sequence length="140" mass="15254">MALVARYLIDTSAASRMSNPEVARRLRALVSKGTVATTAALDAEAFAAVPGAAEFEQLLADRRATREYLPTNDEHWHAALGAQRALAKTCEHNRVDIVDLLTAALACAHKLTVVHYDAGFDTAATVLTFRHRWVMPRGTI</sequence>
<dbReference type="InterPro" id="IPR029060">
    <property type="entry name" value="PIN-like_dom_sf"/>
</dbReference>
<keyword evidence="2 8" id="KW-1277">Toxin-antitoxin system</keyword>
<comment type="similarity">
    <text evidence="7 8">Belongs to the PINc/VapC protein family.</text>
</comment>
<dbReference type="AlphaFoldDB" id="A0A1A3P523"/>
<evidence type="ECO:0000256" key="4">
    <source>
        <dbReference type="ARBA" id="ARBA00022723"/>
    </source>
</evidence>
<evidence type="ECO:0000256" key="1">
    <source>
        <dbReference type="ARBA" id="ARBA00001946"/>
    </source>
</evidence>
<dbReference type="GO" id="GO:0090729">
    <property type="term" value="F:toxin activity"/>
    <property type="evidence" value="ECO:0007669"/>
    <property type="project" value="UniProtKB-KW"/>
</dbReference>
<dbReference type="InterPro" id="IPR050556">
    <property type="entry name" value="Type_II_TA_system_RNase"/>
</dbReference>
<dbReference type="GO" id="GO:0000287">
    <property type="term" value="F:magnesium ion binding"/>
    <property type="evidence" value="ECO:0007669"/>
    <property type="project" value="UniProtKB-UniRule"/>
</dbReference>
<evidence type="ECO:0000256" key="2">
    <source>
        <dbReference type="ARBA" id="ARBA00022649"/>
    </source>
</evidence>
<comment type="function">
    <text evidence="8">Toxic component of a toxin-antitoxin (TA) system. An RNase.</text>
</comment>
<dbReference type="OrthoDB" id="5185254at2"/>
<organism evidence="10 11">
    <name type="scientific">Mycobacterium asiaticum</name>
    <dbReference type="NCBI Taxonomy" id="1790"/>
    <lineage>
        <taxon>Bacteria</taxon>
        <taxon>Bacillati</taxon>
        <taxon>Actinomycetota</taxon>
        <taxon>Actinomycetes</taxon>
        <taxon>Mycobacteriales</taxon>
        <taxon>Mycobacteriaceae</taxon>
        <taxon>Mycobacterium</taxon>
    </lineage>
</organism>
<proteinExistence type="inferred from homology"/>
<feature type="binding site" evidence="8">
    <location>
        <position position="99"/>
    </location>
    <ligand>
        <name>Mg(2+)</name>
        <dbReference type="ChEBI" id="CHEBI:18420"/>
    </ligand>
</feature>
<dbReference type="SUPFAM" id="SSF88723">
    <property type="entry name" value="PIN domain-like"/>
    <property type="match status" value="1"/>
</dbReference>
<keyword evidence="4 8" id="KW-0479">Metal-binding</keyword>
<dbReference type="RefSeq" id="WP_065143890.1">
    <property type="nucleotide sequence ID" value="NZ_LZLS01000091.1"/>
</dbReference>
<dbReference type="Pfam" id="PF01850">
    <property type="entry name" value="PIN"/>
    <property type="match status" value="1"/>
</dbReference>
<gene>
    <name evidence="8" type="primary">vapC</name>
    <name evidence="10" type="ORF">A5634_22215</name>
</gene>
<dbReference type="HAMAP" id="MF_00265">
    <property type="entry name" value="VapC_Nob1"/>
    <property type="match status" value="1"/>
</dbReference>
<evidence type="ECO:0000259" key="9">
    <source>
        <dbReference type="Pfam" id="PF01850"/>
    </source>
</evidence>
<dbReference type="Gene3D" id="3.40.50.1010">
    <property type="entry name" value="5'-nuclease"/>
    <property type="match status" value="1"/>
</dbReference>
<evidence type="ECO:0000256" key="5">
    <source>
        <dbReference type="ARBA" id="ARBA00022801"/>
    </source>
</evidence>
<comment type="caution">
    <text evidence="10">The sequence shown here is derived from an EMBL/GenBank/DDBJ whole genome shotgun (WGS) entry which is preliminary data.</text>
</comment>
<accession>A0A1A3P523</accession>
<dbReference type="InterPro" id="IPR002716">
    <property type="entry name" value="PIN_dom"/>
</dbReference>
<evidence type="ECO:0000256" key="6">
    <source>
        <dbReference type="ARBA" id="ARBA00022842"/>
    </source>
</evidence>
<dbReference type="EMBL" id="LZLS01000091">
    <property type="protein sequence ID" value="OBK27687.1"/>
    <property type="molecule type" value="Genomic_DNA"/>
</dbReference>
<keyword evidence="5 8" id="KW-0378">Hydrolase</keyword>
<evidence type="ECO:0000256" key="8">
    <source>
        <dbReference type="HAMAP-Rule" id="MF_00265"/>
    </source>
</evidence>
<dbReference type="Proteomes" id="UP000093928">
    <property type="component" value="Unassembled WGS sequence"/>
</dbReference>
<dbReference type="GO" id="GO:0004540">
    <property type="term" value="F:RNA nuclease activity"/>
    <property type="evidence" value="ECO:0007669"/>
    <property type="project" value="InterPro"/>
</dbReference>
<dbReference type="PANTHER" id="PTHR33653">
    <property type="entry name" value="RIBONUCLEASE VAPC2"/>
    <property type="match status" value="1"/>
</dbReference>
<reference evidence="10 11" key="1">
    <citation type="submission" date="2016-06" db="EMBL/GenBank/DDBJ databases">
        <authorList>
            <person name="Kjaerup R.B."/>
            <person name="Dalgaard T.S."/>
            <person name="Juul-Madsen H.R."/>
        </authorList>
    </citation>
    <scope>NUCLEOTIDE SEQUENCE [LARGE SCALE GENOMIC DNA]</scope>
    <source>
        <strain evidence="10 11">1165133.8</strain>
    </source>
</reference>
<feature type="domain" description="PIN" evidence="9">
    <location>
        <begin position="7"/>
        <end position="124"/>
    </location>
</feature>
<evidence type="ECO:0000313" key="11">
    <source>
        <dbReference type="Proteomes" id="UP000093928"/>
    </source>
</evidence>
<keyword evidence="6 8" id="KW-0460">Magnesium</keyword>
<evidence type="ECO:0000256" key="7">
    <source>
        <dbReference type="ARBA" id="ARBA00038093"/>
    </source>
</evidence>
<dbReference type="GO" id="GO:0016787">
    <property type="term" value="F:hydrolase activity"/>
    <property type="evidence" value="ECO:0007669"/>
    <property type="project" value="UniProtKB-KW"/>
</dbReference>
<keyword evidence="8" id="KW-0800">Toxin</keyword>
<keyword evidence="3 8" id="KW-0540">Nuclease</keyword>
<dbReference type="InterPro" id="IPR022907">
    <property type="entry name" value="VapC_family"/>
</dbReference>
<comment type="cofactor">
    <cofactor evidence="1 8">
        <name>Mg(2+)</name>
        <dbReference type="ChEBI" id="CHEBI:18420"/>
    </cofactor>
</comment>
<evidence type="ECO:0000256" key="3">
    <source>
        <dbReference type="ARBA" id="ARBA00022722"/>
    </source>
</evidence>
<evidence type="ECO:0000313" key="10">
    <source>
        <dbReference type="EMBL" id="OBK27687.1"/>
    </source>
</evidence>